<proteinExistence type="predicted"/>
<keyword evidence="2" id="KW-1185">Reference proteome</keyword>
<dbReference type="Proteomes" id="UP001630127">
    <property type="component" value="Unassembled WGS sequence"/>
</dbReference>
<gene>
    <name evidence="1" type="ORF">ACH5RR_020395</name>
</gene>
<evidence type="ECO:0000313" key="2">
    <source>
        <dbReference type="Proteomes" id="UP001630127"/>
    </source>
</evidence>
<evidence type="ECO:0000313" key="1">
    <source>
        <dbReference type="EMBL" id="KAL3517806.1"/>
    </source>
</evidence>
<organism evidence="1 2">
    <name type="scientific">Cinchona calisaya</name>
    <dbReference type="NCBI Taxonomy" id="153742"/>
    <lineage>
        <taxon>Eukaryota</taxon>
        <taxon>Viridiplantae</taxon>
        <taxon>Streptophyta</taxon>
        <taxon>Embryophyta</taxon>
        <taxon>Tracheophyta</taxon>
        <taxon>Spermatophyta</taxon>
        <taxon>Magnoliopsida</taxon>
        <taxon>eudicotyledons</taxon>
        <taxon>Gunneridae</taxon>
        <taxon>Pentapetalae</taxon>
        <taxon>asterids</taxon>
        <taxon>lamiids</taxon>
        <taxon>Gentianales</taxon>
        <taxon>Rubiaceae</taxon>
        <taxon>Cinchonoideae</taxon>
        <taxon>Cinchoneae</taxon>
        <taxon>Cinchona</taxon>
    </lineage>
</organism>
<protein>
    <submittedName>
        <fullName evidence="1">Uncharacterized protein</fullName>
    </submittedName>
</protein>
<dbReference type="EMBL" id="JBJUIK010000009">
    <property type="protein sequence ID" value="KAL3517806.1"/>
    <property type="molecule type" value="Genomic_DNA"/>
</dbReference>
<name>A0ABD2ZEB9_9GENT</name>
<reference evidence="1 2" key="1">
    <citation type="submission" date="2024-11" db="EMBL/GenBank/DDBJ databases">
        <title>A near-complete genome assembly of Cinchona calisaya.</title>
        <authorList>
            <person name="Lian D.C."/>
            <person name="Zhao X.W."/>
            <person name="Wei L."/>
        </authorList>
    </citation>
    <scope>NUCLEOTIDE SEQUENCE [LARGE SCALE GENOMIC DNA]</scope>
    <source>
        <tissue evidence="1">Nenye</tissue>
    </source>
</reference>
<dbReference type="AlphaFoldDB" id="A0ABD2ZEB9"/>
<accession>A0ABD2ZEB9</accession>
<sequence>MVSIRLDALAMPFDYSYSHNLDDYLGQNGFATSANLLKVIILQFLHQLLQLDSYLPVTFSCFGGLASSQYFLEETRHKGNNFYVVSMLEPIMRSWMPISVRGAQGNSTGSIVEGRLPQKLFIRVVVDIIFKLLACMCIMVPALNRLFKNNGENALEKQHRQELVNQSTGLEAIRVKANDCFESKSNGIDYHLSHGNST</sequence>
<comment type="caution">
    <text evidence="1">The sequence shown here is derived from an EMBL/GenBank/DDBJ whole genome shotgun (WGS) entry which is preliminary data.</text>
</comment>